<dbReference type="InterPro" id="IPR030489">
    <property type="entry name" value="TR_Rrf2-type_CS"/>
</dbReference>
<dbReference type="InterPro" id="IPR036388">
    <property type="entry name" value="WH-like_DNA-bd_sf"/>
</dbReference>
<dbReference type="Proteomes" id="UP000294682">
    <property type="component" value="Unassembled WGS sequence"/>
</dbReference>
<keyword evidence="2" id="KW-1185">Reference proteome</keyword>
<evidence type="ECO:0000313" key="1">
    <source>
        <dbReference type="EMBL" id="TCL45391.1"/>
    </source>
</evidence>
<reference evidence="1 2" key="1">
    <citation type="submission" date="2019-03" db="EMBL/GenBank/DDBJ databases">
        <title>Genomic Encyclopedia of Type Strains, Phase IV (KMG-IV): sequencing the most valuable type-strain genomes for metagenomic binning, comparative biology and taxonomic classification.</title>
        <authorList>
            <person name="Goeker M."/>
        </authorList>
    </citation>
    <scope>NUCLEOTIDE SEQUENCE [LARGE SCALE GENOMIC DNA]</scope>
    <source>
        <strain evidence="1 2">DSM 100433</strain>
    </source>
</reference>
<dbReference type="PROSITE" id="PS01332">
    <property type="entry name" value="HTH_RRF2_1"/>
    <property type="match status" value="1"/>
</dbReference>
<accession>A0A9X8ULM7</accession>
<dbReference type="GO" id="GO:0005829">
    <property type="term" value="C:cytosol"/>
    <property type="evidence" value="ECO:0007669"/>
    <property type="project" value="TreeGrafter"/>
</dbReference>
<dbReference type="OrthoDB" id="9808360at2"/>
<dbReference type="Pfam" id="PF02082">
    <property type="entry name" value="Rrf2"/>
    <property type="match status" value="1"/>
</dbReference>
<name>A0A9X8ULM7_9FIRM</name>
<proteinExistence type="predicted"/>
<gene>
    <name evidence="1" type="ORF">EDD78_101374</name>
</gene>
<comment type="caution">
    <text evidence="1">The sequence shown here is derived from an EMBL/GenBank/DDBJ whole genome shotgun (WGS) entry which is preliminary data.</text>
</comment>
<dbReference type="RefSeq" id="WP_079698170.1">
    <property type="nucleotide sequence ID" value="NZ_JADNAH010000065.1"/>
</dbReference>
<dbReference type="NCBIfam" id="TIGR00738">
    <property type="entry name" value="rrf2_super"/>
    <property type="match status" value="1"/>
</dbReference>
<dbReference type="GO" id="GO:0003700">
    <property type="term" value="F:DNA-binding transcription factor activity"/>
    <property type="evidence" value="ECO:0007669"/>
    <property type="project" value="TreeGrafter"/>
</dbReference>
<dbReference type="PROSITE" id="PS51197">
    <property type="entry name" value="HTH_RRF2_2"/>
    <property type="match status" value="1"/>
</dbReference>
<dbReference type="PANTHER" id="PTHR33221">
    <property type="entry name" value="WINGED HELIX-TURN-HELIX TRANSCRIPTIONAL REGULATOR, RRF2 FAMILY"/>
    <property type="match status" value="1"/>
</dbReference>
<dbReference type="InterPro" id="IPR000944">
    <property type="entry name" value="Tscrpt_reg_Rrf2"/>
</dbReference>
<dbReference type="InterPro" id="IPR036390">
    <property type="entry name" value="WH_DNA-bd_sf"/>
</dbReference>
<dbReference type="Gene3D" id="1.10.10.10">
    <property type="entry name" value="Winged helix-like DNA-binding domain superfamily/Winged helix DNA-binding domain"/>
    <property type="match status" value="1"/>
</dbReference>
<dbReference type="SUPFAM" id="SSF46785">
    <property type="entry name" value="Winged helix' DNA-binding domain"/>
    <property type="match status" value="1"/>
</dbReference>
<protein>
    <submittedName>
        <fullName evidence="1">BadM/Rrf2 family transcriptional regulator</fullName>
    </submittedName>
</protein>
<dbReference type="EMBL" id="SLUK01000001">
    <property type="protein sequence ID" value="TCL45391.1"/>
    <property type="molecule type" value="Genomic_DNA"/>
</dbReference>
<organism evidence="1 2">
    <name type="scientific">Harryflintia acetispora</name>
    <dbReference type="NCBI Taxonomy" id="1849041"/>
    <lineage>
        <taxon>Bacteria</taxon>
        <taxon>Bacillati</taxon>
        <taxon>Bacillota</taxon>
        <taxon>Clostridia</taxon>
        <taxon>Eubacteriales</taxon>
        <taxon>Oscillospiraceae</taxon>
        <taxon>Harryflintia</taxon>
    </lineage>
</organism>
<sequence>MHITLEADYAIRIVYCLSHAGKRTDAKSISEQTGVTLRFALKILRKLVAAGIVKSYKGTQGGYEIAKDPSEITLRAVIETVEGPYTLSRCVSPDFVCSHPGEGPCRFNAAFAEISKMVNEKLETVTFEQQAAAPDSRKD</sequence>
<evidence type="ECO:0000313" key="2">
    <source>
        <dbReference type="Proteomes" id="UP000294682"/>
    </source>
</evidence>
<dbReference type="PANTHER" id="PTHR33221:SF2">
    <property type="entry name" value="TRANSCRIPTIONAL REGULATOR"/>
    <property type="match status" value="1"/>
</dbReference>
<dbReference type="AlphaFoldDB" id="A0A9X8ULM7"/>